<sequence>MLLDALGLNLERRPDSPLCRQIYEGLAAEIRRRGDQAWPAAALDARPRPVARRLAQHHHAGLEQLAAEGYLEGLSCSGTYVSREPPAEVIAPAAPRINPAIWAAGSLDRSAELGVAIEEPEDLPAAFGGALAHAPQTPRHMRRPAPFRSNFPALDAFPVALWAKLAADLYRQLDADTANHLMGEGDPQGYAPLRAAIAVMSPRGVASTARPTTSSSLTAPSRRSTSPAGCC</sequence>
<feature type="region of interest" description="Disordered" evidence="1">
    <location>
        <begin position="204"/>
        <end position="231"/>
    </location>
</feature>
<reference evidence="2 3" key="1">
    <citation type="submission" date="2023-07" db="EMBL/GenBank/DDBJ databases">
        <title>Genomic Encyclopedia of Type Strains, Phase IV (KMG-IV): sequencing the most valuable type-strain genomes for metagenomic binning, comparative biology and taxonomic classification.</title>
        <authorList>
            <person name="Goeker M."/>
        </authorList>
    </citation>
    <scope>NUCLEOTIDE SEQUENCE [LARGE SCALE GENOMIC DNA]</scope>
    <source>
        <strain evidence="2 3">DSM 1277</strain>
    </source>
</reference>
<dbReference type="Gene3D" id="3.40.640.10">
    <property type="entry name" value="Type I PLP-dependent aspartate aminotransferase-like (Major domain)"/>
    <property type="match status" value="1"/>
</dbReference>
<evidence type="ECO:0000256" key="1">
    <source>
        <dbReference type="SAM" id="MobiDB-lite"/>
    </source>
</evidence>
<organism evidence="2 3">
    <name type="scientific">Ancylobacter vacuolatus</name>
    <dbReference type="NCBI Taxonomy" id="223389"/>
    <lineage>
        <taxon>Bacteria</taxon>
        <taxon>Pseudomonadati</taxon>
        <taxon>Pseudomonadota</taxon>
        <taxon>Alphaproteobacteria</taxon>
        <taxon>Hyphomicrobiales</taxon>
        <taxon>Xanthobacteraceae</taxon>
        <taxon>Ancylobacter</taxon>
    </lineage>
</organism>
<evidence type="ECO:0000313" key="3">
    <source>
        <dbReference type="Proteomes" id="UP001238467"/>
    </source>
</evidence>
<dbReference type="GO" id="GO:0003677">
    <property type="term" value="F:DNA binding"/>
    <property type="evidence" value="ECO:0007669"/>
    <property type="project" value="UniProtKB-KW"/>
</dbReference>
<proteinExistence type="predicted"/>
<comment type="caution">
    <text evidence="2">The sequence shown here is derived from an EMBL/GenBank/DDBJ whole genome shotgun (WGS) entry which is preliminary data.</text>
</comment>
<evidence type="ECO:0000313" key="2">
    <source>
        <dbReference type="EMBL" id="MDQ0346572.1"/>
    </source>
</evidence>
<accession>A0ABU0DDW1</accession>
<feature type="compositionally biased region" description="Polar residues" evidence="1">
    <location>
        <begin position="209"/>
        <end position="231"/>
    </location>
</feature>
<keyword evidence="3" id="KW-1185">Reference proteome</keyword>
<keyword evidence="2" id="KW-0238">DNA-binding</keyword>
<dbReference type="RefSeq" id="WP_307058075.1">
    <property type="nucleotide sequence ID" value="NZ_JAUSUH010000002.1"/>
</dbReference>
<gene>
    <name evidence="2" type="ORF">J2S76_000989</name>
</gene>
<name>A0ABU0DDW1_9HYPH</name>
<protein>
    <submittedName>
        <fullName evidence="2">DNA-binding transcriptional MocR family regulator</fullName>
    </submittedName>
</protein>
<dbReference type="InterPro" id="IPR015421">
    <property type="entry name" value="PyrdxlP-dep_Trfase_major"/>
</dbReference>
<dbReference type="EMBL" id="JAUSUH010000002">
    <property type="protein sequence ID" value="MDQ0346572.1"/>
    <property type="molecule type" value="Genomic_DNA"/>
</dbReference>
<dbReference type="Proteomes" id="UP001238467">
    <property type="component" value="Unassembled WGS sequence"/>
</dbReference>